<evidence type="ECO:0000256" key="1">
    <source>
        <dbReference type="ARBA" id="ARBA00022603"/>
    </source>
</evidence>
<evidence type="ECO:0000256" key="2">
    <source>
        <dbReference type="ARBA" id="ARBA00022679"/>
    </source>
</evidence>
<dbReference type="GO" id="GO:0016787">
    <property type="term" value="F:hydrolase activity"/>
    <property type="evidence" value="ECO:0007669"/>
    <property type="project" value="UniProtKB-KW"/>
</dbReference>
<dbReference type="SUPFAM" id="SSF56672">
    <property type="entry name" value="DNA/RNA polymerases"/>
    <property type="match status" value="1"/>
</dbReference>
<dbReference type="InterPro" id="IPR029063">
    <property type="entry name" value="SAM-dependent_MTases_sf"/>
</dbReference>
<keyword evidence="6" id="KW-0378">Hydrolase</keyword>
<dbReference type="EMBL" id="LGRX02027208">
    <property type="protein sequence ID" value="KAK3249710.1"/>
    <property type="molecule type" value="Genomic_DNA"/>
</dbReference>
<accession>A0AAE0C8Z0</accession>
<proteinExistence type="predicted"/>
<evidence type="ECO:0000259" key="9">
    <source>
        <dbReference type="Pfam" id="PF17917"/>
    </source>
</evidence>
<dbReference type="Gene3D" id="3.40.50.150">
    <property type="entry name" value="Vaccinia Virus protein VP39"/>
    <property type="match status" value="1"/>
</dbReference>
<comment type="caution">
    <text evidence="10">The sequence shown here is derived from an EMBL/GenBank/DDBJ whole genome shotgun (WGS) entry which is preliminary data.</text>
</comment>
<dbReference type="Proteomes" id="UP001190700">
    <property type="component" value="Unassembled WGS sequence"/>
</dbReference>
<keyword evidence="4" id="KW-0540">Nuclease</keyword>
<evidence type="ECO:0000313" key="10">
    <source>
        <dbReference type="EMBL" id="KAK3249710.1"/>
    </source>
</evidence>
<evidence type="ECO:0000256" key="5">
    <source>
        <dbReference type="ARBA" id="ARBA00022759"/>
    </source>
</evidence>
<keyword evidence="2" id="KW-0808">Transferase</keyword>
<dbReference type="GO" id="GO:0032259">
    <property type="term" value="P:methylation"/>
    <property type="evidence" value="ECO:0007669"/>
    <property type="project" value="UniProtKB-KW"/>
</dbReference>
<name>A0AAE0C8Z0_9CHLO</name>
<feature type="domain" description="Reverse transcriptase RNase H-like" evidence="9">
    <location>
        <begin position="24"/>
        <end position="92"/>
    </location>
</feature>
<dbReference type="SUPFAM" id="SSF53335">
    <property type="entry name" value="S-adenosyl-L-methionine-dependent methyltransferases"/>
    <property type="match status" value="1"/>
</dbReference>
<keyword evidence="7" id="KW-0695">RNA-directed DNA polymerase</keyword>
<dbReference type="GO" id="GO:0003964">
    <property type="term" value="F:RNA-directed DNA polymerase activity"/>
    <property type="evidence" value="ECO:0007669"/>
    <property type="project" value="UniProtKB-KW"/>
</dbReference>
<evidence type="ECO:0000256" key="8">
    <source>
        <dbReference type="SAM" id="MobiDB-lite"/>
    </source>
</evidence>
<keyword evidence="3" id="KW-0548">Nucleotidyltransferase</keyword>
<evidence type="ECO:0000256" key="6">
    <source>
        <dbReference type="ARBA" id="ARBA00022801"/>
    </source>
</evidence>
<dbReference type="Pfam" id="PF00145">
    <property type="entry name" value="DNA_methylase"/>
    <property type="match status" value="1"/>
</dbReference>
<dbReference type="CDD" id="cd09274">
    <property type="entry name" value="RNase_HI_RT_Ty3"/>
    <property type="match status" value="1"/>
</dbReference>
<dbReference type="InterPro" id="IPR050951">
    <property type="entry name" value="Retrovirus_Pol_polyprotein"/>
</dbReference>
<keyword evidence="1" id="KW-0489">Methyltransferase</keyword>
<keyword evidence="5" id="KW-0255">Endonuclease</keyword>
<dbReference type="AlphaFoldDB" id="A0AAE0C8Z0"/>
<gene>
    <name evidence="10" type="ORF">CYMTET_40875</name>
</gene>
<keyword evidence="11" id="KW-1185">Reference proteome</keyword>
<dbReference type="PANTHER" id="PTHR37984">
    <property type="entry name" value="PROTEIN CBG26694"/>
    <property type="match status" value="1"/>
</dbReference>
<dbReference type="GO" id="GO:0004519">
    <property type="term" value="F:endonuclease activity"/>
    <property type="evidence" value="ECO:0007669"/>
    <property type="project" value="UniProtKB-KW"/>
</dbReference>
<evidence type="ECO:0000313" key="11">
    <source>
        <dbReference type="Proteomes" id="UP001190700"/>
    </source>
</evidence>
<dbReference type="InterPro" id="IPR043502">
    <property type="entry name" value="DNA/RNA_pol_sf"/>
</dbReference>
<evidence type="ECO:0000256" key="3">
    <source>
        <dbReference type="ARBA" id="ARBA00022695"/>
    </source>
</evidence>
<dbReference type="InterPro" id="IPR041373">
    <property type="entry name" value="RT_RNaseH"/>
</dbReference>
<reference evidence="10 11" key="1">
    <citation type="journal article" date="2015" name="Genome Biol. Evol.">
        <title>Comparative Genomics of a Bacterivorous Green Alga Reveals Evolutionary Causalities and Consequences of Phago-Mixotrophic Mode of Nutrition.</title>
        <authorList>
            <person name="Burns J.A."/>
            <person name="Paasch A."/>
            <person name="Narechania A."/>
            <person name="Kim E."/>
        </authorList>
    </citation>
    <scope>NUCLEOTIDE SEQUENCE [LARGE SCALE GENOMIC DNA]</scope>
    <source>
        <strain evidence="10 11">PLY_AMNH</strain>
    </source>
</reference>
<dbReference type="PANTHER" id="PTHR37984:SF5">
    <property type="entry name" value="PROTEIN NYNRIN-LIKE"/>
    <property type="match status" value="1"/>
</dbReference>
<sequence>MASVLSWDKSVTMDRNTYAWPSAGRSLGKTEKQYASYQGEMRVVVWAVRSLRQYLHGVHFTLLTDHSPLTTLMAKKDLQGQHLRWAISLQEFSFTVKYRPGVSNANADVSSRWCMYLALNVPEEEVTRPETLVANFCQMMIAQERELAGASIPRWSNVAVETRMGPPLESEDSATGDKLETASNWSRVREAVWRCVSKHQWVPSLSQEGTPAVYDKGTRSPGQPWAVRKLDTRTLSPDFFQKARQQGATCYEPCGGMCAGLEMLLRNGVKVNKYLYQDVSEHSKRVVSVRCAEMVRRYPAQLRAGALSLEVLPDEMKLTTRDMLIQQGALTGEQWVLICGYPCQDLSLAGKQDGLDGKHSRLFYVVVRVTSMLQQLQPLKPPAYISENVSPLSAQQNSRISKEAFPHIARIVGQPVSSDVAQLGSHAHRLRAYLSNLHDKAQFDSLMQSVERPPNSRWVKNVIGEGWEPREVRNSDRDDRAGTVVSKDGTGRIREVDLDEKARAMGYSADVLRRSGLSDMELQVVLGLAMDRRAMEALYAVSEAGTAAWLSHSSKFAAEQSAAVGDCSWDGICQRLVKEAAKDRRGLGQEKPSPHAHAQRRRTWQLEQWRPSQYKARVQTTFVRARGAKEPHIEIPEWAPAERVAPAMRLPALKDTVRFTQLTANLMEQQSQREQCRNVHTDLEGELYLITANVKEVRVPKPEDRLDLMKEYHERTGHWGCKRTEHMLCPKHW</sequence>
<evidence type="ECO:0000256" key="7">
    <source>
        <dbReference type="ARBA" id="ARBA00022918"/>
    </source>
</evidence>
<evidence type="ECO:0000256" key="4">
    <source>
        <dbReference type="ARBA" id="ARBA00022722"/>
    </source>
</evidence>
<protein>
    <recommendedName>
        <fullName evidence="9">Reverse transcriptase RNase H-like domain-containing protein</fullName>
    </recommendedName>
</protein>
<organism evidence="10 11">
    <name type="scientific">Cymbomonas tetramitiformis</name>
    <dbReference type="NCBI Taxonomy" id="36881"/>
    <lineage>
        <taxon>Eukaryota</taxon>
        <taxon>Viridiplantae</taxon>
        <taxon>Chlorophyta</taxon>
        <taxon>Pyramimonadophyceae</taxon>
        <taxon>Pyramimonadales</taxon>
        <taxon>Pyramimonadaceae</taxon>
        <taxon>Cymbomonas</taxon>
    </lineage>
</organism>
<dbReference type="GO" id="GO:0008168">
    <property type="term" value="F:methyltransferase activity"/>
    <property type="evidence" value="ECO:0007669"/>
    <property type="project" value="UniProtKB-KW"/>
</dbReference>
<feature type="region of interest" description="Disordered" evidence="8">
    <location>
        <begin position="583"/>
        <end position="604"/>
    </location>
</feature>
<dbReference type="InterPro" id="IPR001525">
    <property type="entry name" value="C5_MeTfrase"/>
</dbReference>
<dbReference type="Pfam" id="PF17917">
    <property type="entry name" value="RT_RNaseH"/>
    <property type="match status" value="1"/>
</dbReference>